<organism evidence="1">
    <name type="scientific">Arabidopsis thaliana</name>
    <name type="common">Mouse-ear cress</name>
    <dbReference type="NCBI Taxonomy" id="3702"/>
    <lineage>
        <taxon>Eukaryota</taxon>
        <taxon>Viridiplantae</taxon>
        <taxon>Streptophyta</taxon>
        <taxon>Embryophyta</taxon>
        <taxon>Tracheophyta</taxon>
        <taxon>Spermatophyta</taxon>
        <taxon>Magnoliopsida</taxon>
        <taxon>eudicotyledons</taxon>
        <taxon>Gunneridae</taxon>
        <taxon>Pentapetalae</taxon>
        <taxon>rosids</taxon>
        <taxon>malvids</taxon>
        <taxon>Brassicales</taxon>
        <taxon>Brassicaceae</taxon>
        <taxon>Camelineae</taxon>
        <taxon>Arabidopsis</taxon>
    </lineage>
</organism>
<protein>
    <submittedName>
        <fullName evidence="1">Uncharacterized protein T15F17.o</fullName>
    </submittedName>
</protein>
<proteinExistence type="predicted"/>
<gene>
    <name evidence="1" type="primary">T15F17.o</name>
</gene>
<accession>Q9LKS0</accession>
<sequence>MVKSEGRDRVNGEVECDGAVKCLERKRDGEVWSSEKREVE</sequence>
<dbReference type="AlphaFoldDB" id="Q9LKS0"/>
<reference key="1">
    <citation type="journal article" date="2000" name="Nature">
        <title>Sequence and analysis of chromosome 5 of the plant Arabidopsis thaliana.</title>
        <authorList>
            <consortium name="Kazusa DNA Research Institute"/>
            <consortium name="Cold Spring Harbor and Washington University in St Louis Sequencing Consortium"/>
            <consortium name="European Union Arabidopsis Genome Sequencing Consortium"/>
            <person name="Tabata S."/>
            <person name="Kaneko T."/>
            <person name="Nakamura Y."/>
            <person name="Kotani H."/>
            <person name="Kato T."/>
            <person name="Asamizu E."/>
            <person name="Miyajima N."/>
            <person name="Sasamoto S."/>
            <person name="Kimura T."/>
            <person name="Hosouchi T."/>
            <person name="Kawashima K."/>
            <person name="Kohara M."/>
            <person name="Matsumoto M."/>
            <person name="Matsuno A."/>
            <person name="Muraki A."/>
            <person name="Nakayama S."/>
            <person name="Nakazaki N."/>
            <person name="Naruo K."/>
            <person name="Okumura S."/>
            <person name="Shinpo S."/>
            <person name="Takeuchi C."/>
            <person name="Wada T."/>
            <person name="Watanabe A."/>
            <person name="Yamada M."/>
            <person name="Yasuda M."/>
            <person name="Sato S."/>
            <person name="de la Bastide M."/>
            <person name="Huang E."/>
            <person name="Spiegel L."/>
            <person name="Gnoj L."/>
            <person name="O'Shaughnessy A."/>
            <person name="Preston R."/>
            <person name="Habermann K."/>
            <person name="Murray J."/>
            <person name="Johnson D."/>
            <person name="Rohlfing T."/>
            <person name="Nelson J."/>
            <person name="Stoneking T."/>
            <person name="Pepin K."/>
            <person name="Spieth J."/>
            <person name="Sekhon M."/>
            <person name="Armstrong J."/>
            <person name="Becker M."/>
            <person name="Belter E."/>
            <person name="Cordum H."/>
            <person name="Cordes M."/>
            <person name="Courtney L."/>
            <person name="Courtney W."/>
            <person name="Dante M."/>
            <person name="Du H."/>
            <person name="Edwards J."/>
            <person name="Fryman J."/>
            <person name="Haakensen B."/>
            <person name="Lamar E."/>
            <person name="Latreille P."/>
            <person name="Leonard S."/>
            <person name="Meyer R."/>
            <person name="Mulvaney E."/>
            <person name="Ozersky P."/>
            <person name="Riley A."/>
            <person name="Strowmatt C."/>
            <person name="Wagner-McPherson C."/>
            <person name="Wollam A."/>
            <person name="Yoakum M."/>
            <person name="Bell M."/>
            <person name="Dedhia N."/>
            <person name="Parnell L."/>
            <person name="Shah R."/>
            <person name="Rodriguez M."/>
            <person name="See L.H."/>
            <person name="Vil D."/>
            <person name="Baker J."/>
            <person name="Kirchoff K."/>
            <person name="Toth K."/>
            <person name="King L."/>
            <person name="Bahret A."/>
            <person name="Miller B."/>
            <person name="Marra M."/>
            <person name="Martienssen R."/>
            <person name="McCombie W.R."/>
            <person name="Wilson R.K."/>
            <person name="Murphy G."/>
            <person name="Bancroft I."/>
            <person name="Volckaert G."/>
            <person name="Wambutt R."/>
            <person name="Dusterhoft A."/>
            <person name="Stiekema W."/>
            <person name="Pohl T."/>
            <person name="Entian K.D."/>
            <person name="Terryn N."/>
            <person name="Hartley N."/>
            <person name="Bent E."/>
            <person name="Johnson S."/>
            <person name="Langham S.A."/>
            <person name="McCullagh B."/>
            <person name="Robben J."/>
            <person name="Grymonprez B."/>
            <person name="Zimmermann W."/>
            <person name="Ramsperger U."/>
            <person name="Wedler H."/>
            <person name="Balke K."/>
            <person name="Wedler E."/>
            <person name="Peters S."/>
            <person name="van Staveren M."/>
            <person name="Dirkse W."/>
            <person name="Mooijman P."/>
            <person name="Lankhorst R.K."/>
            <person name="Weitzenegger T."/>
            <person name="Bothe G."/>
            <person name="Rose M."/>
            <person name="Hauf J."/>
            <person name="Berneiser S."/>
            <person name="Hempel S."/>
            <person name="Feldpausch M."/>
            <person name="Lamberth S."/>
            <person name="Villarroel R."/>
            <person name="Gielen J."/>
            <person name="Ardiles W."/>
            <person name="Bents O."/>
            <person name="Lemcke K."/>
            <person name="Kolesov G."/>
            <person name="Mayer K."/>
            <person name="Rudd S."/>
            <person name="Schoof H."/>
            <person name="Schueller C."/>
            <person name="Zaccaria P."/>
            <person name="Mewes H.W."/>
            <person name="Bevan M."/>
            <person name="Fransz P."/>
        </authorList>
    </citation>
    <scope>NUCLEOTIDE SEQUENCE [LARGE SCALE GENOMIC DNA]</scope>
    <source>
        <strain>cv. Columbia</strain>
    </source>
</reference>
<dbReference type="EMBL" id="AF262042">
    <property type="protein sequence ID" value="AAF67383.1"/>
    <property type="molecule type" value="Genomic_DNA"/>
</dbReference>
<reference evidence="1" key="3">
    <citation type="submission" date="2000-05" db="EMBL/GenBank/DDBJ databases">
        <authorList>
            <person name="Wilson R."/>
        </authorList>
    </citation>
    <scope>NUCLEOTIDE SEQUENCE</scope>
</reference>
<name>Q9LKS0_ARATH</name>
<evidence type="ECO:0000313" key="1">
    <source>
        <dbReference type="EMBL" id="AAF67383.1"/>
    </source>
</evidence>
<reference evidence="1" key="2">
    <citation type="submission" date="2000-05" db="EMBL/GenBank/DDBJ databases">
        <title>The A. thaliana Genome Sequencing Project.</title>
        <authorList>
            <person name="WashU"/>
        </authorList>
    </citation>
    <scope>NUCLEOTIDE SEQUENCE</scope>
</reference>